<dbReference type="Proteomes" id="UP001157418">
    <property type="component" value="Unassembled WGS sequence"/>
</dbReference>
<gene>
    <name evidence="1" type="ORF">LVIROSA_LOCUS5369</name>
</gene>
<accession>A0AAU9M0X2</accession>
<keyword evidence="2" id="KW-1185">Reference proteome</keyword>
<reference evidence="1 2" key="1">
    <citation type="submission" date="2022-01" db="EMBL/GenBank/DDBJ databases">
        <authorList>
            <person name="Xiong W."/>
            <person name="Schranz E."/>
        </authorList>
    </citation>
    <scope>NUCLEOTIDE SEQUENCE [LARGE SCALE GENOMIC DNA]</scope>
</reference>
<name>A0AAU9M0X2_9ASTR</name>
<sequence length="82" mass="9305">MLPNHHNNRTAIASRPLPPIGPSTLAITLAFNDINVACATHFTARYQTFAESESQLNFDYSGRTKQLNCGFHFYKLHIRDKL</sequence>
<evidence type="ECO:0000313" key="2">
    <source>
        <dbReference type="Proteomes" id="UP001157418"/>
    </source>
</evidence>
<protein>
    <submittedName>
        <fullName evidence="1">Uncharacterized protein</fullName>
    </submittedName>
</protein>
<dbReference type="EMBL" id="CAKMRJ010000113">
    <property type="protein sequence ID" value="CAH1417709.1"/>
    <property type="molecule type" value="Genomic_DNA"/>
</dbReference>
<proteinExistence type="predicted"/>
<evidence type="ECO:0000313" key="1">
    <source>
        <dbReference type="EMBL" id="CAH1417709.1"/>
    </source>
</evidence>
<comment type="caution">
    <text evidence="1">The sequence shown here is derived from an EMBL/GenBank/DDBJ whole genome shotgun (WGS) entry which is preliminary data.</text>
</comment>
<dbReference type="AlphaFoldDB" id="A0AAU9M0X2"/>
<organism evidence="1 2">
    <name type="scientific">Lactuca virosa</name>
    <dbReference type="NCBI Taxonomy" id="75947"/>
    <lineage>
        <taxon>Eukaryota</taxon>
        <taxon>Viridiplantae</taxon>
        <taxon>Streptophyta</taxon>
        <taxon>Embryophyta</taxon>
        <taxon>Tracheophyta</taxon>
        <taxon>Spermatophyta</taxon>
        <taxon>Magnoliopsida</taxon>
        <taxon>eudicotyledons</taxon>
        <taxon>Gunneridae</taxon>
        <taxon>Pentapetalae</taxon>
        <taxon>asterids</taxon>
        <taxon>campanulids</taxon>
        <taxon>Asterales</taxon>
        <taxon>Asteraceae</taxon>
        <taxon>Cichorioideae</taxon>
        <taxon>Cichorieae</taxon>
        <taxon>Lactucinae</taxon>
        <taxon>Lactuca</taxon>
    </lineage>
</organism>